<evidence type="ECO:0000313" key="4">
    <source>
        <dbReference type="Proteomes" id="UP000003163"/>
    </source>
</evidence>
<accession>A0A0L1P638</accession>
<dbReference type="InParanoid" id="A0A0L1P638"/>
<dbReference type="Proteomes" id="UP000003163">
    <property type="component" value="Unassembled WGS sequence"/>
</dbReference>
<dbReference type="AlphaFoldDB" id="A0A0L1P638"/>
<reference evidence="4" key="2">
    <citation type="submission" date="2015-07" db="EMBL/GenBank/DDBJ databases">
        <title>Contrasting host-pathogen interactions and genome evolution in two generalist and specialist microsporidian pathogens of mosquitoes.</title>
        <authorList>
            <consortium name="The Broad Institute Genomics Platform"/>
            <consortium name="The Broad Institute Genome Sequencing Center for Infectious Disease"/>
            <person name="Cuomo C.A."/>
            <person name="Sanscrainte N.D."/>
            <person name="Goldberg J.M."/>
            <person name="Heiman D."/>
            <person name="Young S."/>
            <person name="Zeng Q."/>
            <person name="Becnel J.J."/>
            <person name="Birren B.W."/>
        </authorList>
    </citation>
    <scope>NUCLEOTIDE SEQUENCE [LARGE SCALE GENOMIC DNA]</scope>
    <source>
        <strain evidence="4">USNM 41457</strain>
    </source>
</reference>
<gene>
    <name evidence="3" type="ORF">EDEG_05094</name>
</gene>
<sequence>MIFTNEVYEQNTSKFIKKLYYFEEHWQPSIISLKGGKEIYLQLFIRNIDMILFNIVFNFKCICSESHGTDSKFHALIVPFTEVPTLFDDYFRNSYDNNYKQVLDGSNGSSNSIGSNCSVDGSKTIKSGSRVVDSNNIKNTNTSYSTNSGNNITNAEAISTAINNNNNNINNANNIEDDRSVSPSTSSIITVNVEECSLRTYNATQEMFKNVQNYDKNLFKKFENKVLNNELFLASELEDLNISRTQFRTQREKLFSPHKCKTTNNSRNDEKLDIGEKFTEDENKYSYSFQDYINNIRNVQSPVRKDKLRIDDQVSKSLDLNDPTASNKHGSSDAKNSRRNSRSNDNSKRETLRKSRRNSKSLEHKFVPLEADINNDKKTFRPGLSYKNYNLDPIGPSMPEFLSPKVLNTIRCDDSVFIERLGKMVDILTYDNPKFTDLFKKYLVYIPHMLMYLNKSCKNFENFASMYIEVLKFYKDESFYCNPTFLKHLIRFSYFSLYNDYLINVIIPNTEVIMFNKDKFNIISRFVRLIQQERQYKLLGVLFSLINKREDIFESQPYKDNKLNKQLCDNFIGIYSILRKMDDASYLNDCLNILKAIIPFIYKNDNKKSYVDIFVDSVSQSMYSFLKINQSFIIDDEKEYNLIVYQIESVNDLKDYHDISTIKKNKTSINNMNNDGNKHNNGSNIKNDIISSNAVSNITNDTIITNDNSDSTHNTNNINNVIMKLDDFMKITSFDEIFEKNIIIDPTCLFNESMLKKRKRQIIRFNAKEKYEYKKFTPTGNFKKKAAKTYVVFPYKTLLIIKLLEKFSRYDKSFFSSYKKLTVILSKLLDLFFQENNTAFFHITLTNIISHSLKIDICENPIFICKLINKIIMGLSYHGNNFLSQQFTKNPKRTSLQAHCIELFKEVSEYVNQLELRIKCLEHKVENKTCDMVSCMYQSNLKNNCKRNFKGQVIKKNESSPDTPSTTNLDSRNKTNVFGTSSIFNNLNNLLSISSTNMLSTKDASTKNKFKNVAKDIRYISDKKYLNSNSNSIAEDEAMSENKKLLNVCMKMHRYILSLLECEEFVSARAFYDRELRKNGYSMNMKYTDELNNEISDYHIRYFLYKFVRNFKGFPFLD</sequence>
<feature type="coiled-coil region" evidence="1">
    <location>
        <begin position="904"/>
        <end position="931"/>
    </location>
</feature>
<comment type="caution">
    <text evidence="3">The sequence shown here is derived from an EMBL/GenBank/DDBJ whole genome shotgun (WGS) entry which is preliminary data.</text>
</comment>
<dbReference type="VEuPathDB" id="MicrosporidiaDB:EDEG_05094"/>
<reference evidence="3 4" key="1">
    <citation type="submission" date="2011-08" db="EMBL/GenBank/DDBJ databases">
        <authorList>
            <person name="Liu Z.J."/>
            <person name="Shi F.L."/>
            <person name="Lu J.Q."/>
            <person name="Li M."/>
            <person name="Wang Z.L."/>
        </authorList>
    </citation>
    <scope>NUCLEOTIDE SEQUENCE [LARGE SCALE GENOMIC DNA]</scope>
    <source>
        <strain evidence="3 4">USNM 41457</strain>
    </source>
</reference>
<feature type="region of interest" description="Disordered" evidence="2">
    <location>
        <begin position="314"/>
        <end position="359"/>
    </location>
</feature>
<evidence type="ECO:0000256" key="2">
    <source>
        <dbReference type="SAM" id="MobiDB-lite"/>
    </source>
</evidence>
<feature type="compositionally biased region" description="Polar residues" evidence="2">
    <location>
        <begin position="315"/>
        <end position="329"/>
    </location>
</feature>
<organism evidence="3 4">
    <name type="scientific">Edhazardia aedis (strain USNM 41457)</name>
    <name type="common">Microsporidian parasite</name>
    <dbReference type="NCBI Taxonomy" id="1003232"/>
    <lineage>
        <taxon>Eukaryota</taxon>
        <taxon>Fungi</taxon>
        <taxon>Fungi incertae sedis</taxon>
        <taxon>Microsporidia</taxon>
        <taxon>Edhazardia</taxon>
    </lineage>
</organism>
<proteinExistence type="predicted"/>
<name>A0A0L1P638_EDHAE</name>
<protein>
    <submittedName>
        <fullName evidence="3">Uncharacterized protein</fullName>
    </submittedName>
</protein>
<dbReference type="EMBL" id="AFBI03000062">
    <property type="protein sequence ID" value="KNH48523.1"/>
    <property type="molecule type" value="Genomic_DNA"/>
</dbReference>
<keyword evidence="4" id="KW-1185">Reference proteome</keyword>
<evidence type="ECO:0000313" key="3">
    <source>
        <dbReference type="EMBL" id="KNH48523.1"/>
    </source>
</evidence>
<keyword evidence="1" id="KW-0175">Coiled coil</keyword>
<evidence type="ECO:0000256" key="1">
    <source>
        <dbReference type="SAM" id="Coils"/>
    </source>
</evidence>